<dbReference type="InParanoid" id="Q7NHB7"/>
<evidence type="ECO:0000313" key="3">
    <source>
        <dbReference type="Proteomes" id="UP000000557"/>
    </source>
</evidence>
<dbReference type="PANTHER" id="PTHR34614:SF2">
    <property type="entry name" value="TRANSPOSASE IS4-LIKE DOMAIN-CONTAINING PROTEIN"/>
    <property type="match status" value="1"/>
</dbReference>
<dbReference type="Proteomes" id="UP000000557">
    <property type="component" value="Chromosome"/>
</dbReference>
<protein>
    <submittedName>
        <fullName evidence="2">Gll2620 protein</fullName>
    </submittedName>
</protein>
<dbReference type="HOGENOM" id="CLU_034349_2_1_3"/>
<dbReference type="InterPro" id="IPR047654">
    <property type="entry name" value="IS1634_transpos"/>
</dbReference>
<reference evidence="2 3" key="2">
    <citation type="journal article" date="2003" name="DNA Res.">
        <title>Complete genome structure of Gloeobacter violaceus PCC 7421, a cyanobacterium that lacks thylakoids (supplement).</title>
        <authorList>
            <person name="Nakamura Y."/>
            <person name="Kaneko T."/>
            <person name="Sato S."/>
            <person name="Mimuro M."/>
            <person name="Miyashita H."/>
            <person name="Tsuchiya T."/>
            <person name="Sasamoto S."/>
            <person name="Watanabe A."/>
            <person name="Kawashima K."/>
            <person name="Kishida Y."/>
            <person name="Kiyokawa C."/>
            <person name="Kohara M."/>
            <person name="Matsumoto M."/>
            <person name="Matsuno A."/>
            <person name="Nakazaki N."/>
            <person name="Shimpo S."/>
            <person name="Takeuchi C."/>
            <person name="Yamada M."/>
            <person name="Tabata S."/>
        </authorList>
    </citation>
    <scope>NUCLEOTIDE SEQUENCE [LARGE SCALE GENOMIC DNA]</scope>
    <source>
        <strain evidence="3">ATCC 29082 / PCC 7421</strain>
    </source>
</reference>
<evidence type="ECO:0000259" key="1">
    <source>
        <dbReference type="Pfam" id="PF14104"/>
    </source>
</evidence>
<feature type="domain" description="DUF4277" evidence="1">
    <location>
        <begin position="9"/>
        <end position="116"/>
    </location>
</feature>
<dbReference type="InterPro" id="IPR025457">
    <property type="entry name" value="DUF4277"/>
</dbReference>
<dbReference type="KEGG" id="gvi:gll2620"/>
<proteinExistence type="predicted"/>
<accession>Q7NHB7</accession>
<dbReference type="PANTHER" id="PTHR34614">
    <property type="match status" value="1"/>
</dbReference>
<dbReference type="eggNOG" id="COG5421">
    <property type="taxonomic scope" value="Bacteria"/>
</dbReference>
<dbReference type="EnsemblBacteria" id="BAC90561">
    <property type="protein sequence ID" value="BAC90561"/>
    <property type="gene ID" value="BAC90561"/>
</dbReference>
<dbReference type="OrthoDB" id="148767at2"/>
<sequence length="215" mass="23109">MSQPPAEIQVHNLDHLGIVAGIIDSIGLVEEVDRLLGTHPQEHVSCGQVLKGLILNGLGCVSAPLYLFEQFFVGKATEHLIGPGVLPEHFNDDRLGRVLAKLYDEGTTKVFVHLALKAARQFGVKTGRVHLDSTSFHGDGEYTAGGRVVPQAEDEPQPIVITHGYSRDHRPDLKQFLLSMITSGDGELLGASIDKDGLRGADLRGAVMPDGAVHS</sequence>
<dbReference type="EMBL" id="BA000045">
    <property type="protein sequence ID" value="BAC90561.1"/>
    <property type="molecule type" value="Genomic_DNA"/>
</dbReference>
<evidence type="ECO:0000313" key="2">
    <source>
        <dbReference type="EMBL" id="BAC90561.1"/>
    </source>
</evidence>
<dbReference type="AlphaFoldDB" id="Q7NHB7"/>
<reference evidence="2 3" key="1">
    <citation type="journal article" date="2003" name="DNA Res.">
        <title>Complete genome structure of Gloeobacter violaceus PCC 7421, a cyanobacterium that lacks thylakoids.</title>
        <authorList>
            <person name="Nakamura Y."/>
            <person name="Kaneko T."/>
            <person name="Sato S."/>
            <person name="Mimuro M."/>
            <person name="Miyashita H."/>
            <person name="Tsuchiya T."/>
            <person name="Sasamoto S."/>
            <person name="Watanabe A."/>
            <person name="Kawashima K."/>
            <person name="Kishida Y."/>
            <person name="Kiyokawa C."/>
            <person name="Kohara M."/>
            <person name="Matsumoto M."/>
            <person name="Matsuno A."/>
            <person name="Nakazaki N."/>
            <person name="Shimpo S."/>
            <person name="Takeuchi C."/>
            <person name="Yamada M."/>
            <person name="Tabata S."/>
        </authorList>
    </citation>
    <scope>NUCLEOTIDE SEQUENCE [LARGE SCALE GENOMIC DNA]</scope>
    <source>
        <strain evidence="3">ATCC 29082 / PCC 7421</strain>
    </source>
</reference>
<organism evidence="2 3">
    <name type="scientific">Gloeobacter violaceus (strain ATCC 29082 / PCC 7421)</name>
    <dbReference type="NCBI Taxonomy" id="251221"/>
    <lineage>
        <taxon>Bacteria</taxon>
        <taxon>Bacillati</taxon>
        <taxon>Cyanobacteriota</taxon>
        <taxon>Cyanophyceae</taxon>
        <taxon>Gloeobacterales</taxon>
        <taxon>Gloeobacteraceae</taxon>
        <taxon>Gloeobacter</taxon>
    </lineage>
</organism>
<dbReference type="Pfam" id="PF14104">
    <property type="entry name" value="DUF4277"/>
    <property type="match status" value="1"/>
</dbReference>
<keyword evidence="3" id="KW-1185">Reference proteome</keyword>
<dbReference type="NCBIfam" id="NF033559">
    <property type="entry name" value="transpos_IS1634"/>
    <property type="match status" value="1"/>
</dbReference>
<dbReference type="STRING" id="251221.gene:10760120"/>
<dbReference type="PhylomeDB" id="Q7NHB7"/>
<gene>
    <name evidence="2" type="ordered locus">gll2620</name>
</gene>
<name>Q7NHB7_GLOVI</name>
<dbReference type="PATRIC" id="fig|251221.4.peg.2659"/>